<evidence type="ECO:0000256" key="3">
    <source>
        <dbReference type="ARBA" id="ARBA00022525"/>
    </source>
</evidence>
<evidence type="ECO:0000256" key="1">
    <source>
        <dbReference type="ARBA" id="ARBA00007257"/>
    </source>
</evidence>
<feature type="compositionally biased region" description="Polar residues" evidence="6">
    <location>
        <begin position="83"/>
        <end position="103"/>
    </location>
</feature>
<dbReference type="InterPro" id="IPR041100">
    <property type="entry name" value="TQ"/>
</dbReference>
<keyword evidence="3" id="KW-0964">Secreted</keyword>
<protein>
    <recommendedName>
        <fullName evidence="9">Gram-positive cocci surface proteins LPxTG domain-containing protein</fullName>
    </recommendedName>
</protein>
<feature type="region of interest" description="Disordered" evidence="6">
    <location>
        <begin position="38"/>
        <end position="108"/>
    </location>
</feature>
<comment type="similarity">
    <text evidence="1">Belongs to the serine-aspartate repeat-containing protein (SDr) family.</text>
</comment>
<dbReference type="InterPro" id="IPR041033">
    <property type="entry name" value="SpaA_PFL_dom_1"/>
</dbReference>
<keyword evidence="7" id="KW-0812">Transmembrane</keyword>
<keyword evidence="4 8" id="KW-0732">Signal</keyword>
<feature type="domain" description="Gram-positive cocci surface proteins LPxTG" evidence="9">
    <location>
        <begin position="1326"/>
        <end position="1359"/>
    </location>
</feature>
<proteinExistence type="inferred from homology"/>
<name>A0A1W6QYL7_ENTFL</name>
<evidence type="ECO:0000256" key="6">
    <source>
        <dbReference type="SAM" id="MobiDB-lite"/>
    </source>
</evidence>
<dbReference type="NCBIfam" id="TIGR01167">
    <property type="entry name" value="LPXTG_anchor"/>
    <property type="match status" value="1"/>
</dbReference>
<evidence type="ECO:0000256" key="4">
    <source>
        <dbReference type="ARBA" id="ARBA00022729"/>
    </source>
</evidence>
<dbReference type="Pfam" id="PF00746">
    <property type="entry name" value="Gram_pos_anchor"/>
    <property type="match status" value="1"/>
</dbReference>
<dbReference type="PANTHER" id="PTHR36108">
    <property type="entry name" value="COLOSSIN-B-RELATED"/>
    <property type="match status" value="1"/>
</dbReference>
<keyword evidence="7" id="KW-1133">Transmembrane helix</keyword>
<dbReference type="InterPro" id="IPR013783">
    <property type="entry name" value="Ig-like_fold"/>
</dbReference>
<feature type="compositionally biased region" description="Basic and acidic residues" evidence="6">
    <location>
        <begin position="65"/>
        <end position="77"/>
    </location>
</feature>
<dbReference type="Pfam" id="PF17802">
    <property type="entry name" value="SpaA"/>
    <property type="match status" value="6"/>
</dbReference>
<feature type="transmembrane region" description="Helical" evidence="7">
    <location>
        <begin position="1335"/>
        <end position="1353"/>
    </location>
</feature>
<evidence type="ECO:0000256" key="7">
    <source>
        <dbReference type="SAM" id="Phobius"/>
    </source>
</evidence>
<evidence type="ECO:0000313" key="10">
    <source>
        <dbReference type="EMBL" id="ARO46292.1"/>
    </source>
</evidence>
<feature type="compositionally biased region" description="Low complexity" evidence="6">
    <location>
        <begin position="38"/>
        <end position="50"/>
    </location>
</feature>
<geneLocation type="plasmid" evidence="10">
    <name>pGTC3</name>
</geneLocation>
<feature type="signal peptide" evidence="8">
    <location>
        <begin position="1"/>
        <end position="28"/>
    </location>
</feature>
<organism evidence="10">
    <name type="scientific">Enterococcus faecalis</name>
    <name type="common">Streptococcus faecalis</name>
    <dbReference type="NCBI Taxonomy" id="1351"/>
    <lineage>
        <taxon>Bacteria</taxon>
        <taxon>Bacillati</taxon>
        <taxon>Bacillota</taxon>
        <taxon>Bacilli</taxon>
        <taxon>Lactobacillales</taxon>
        <taxon>Enterococcaceae</taxon>
        <taxon>Enterococcus</taxon>
    </lineage>
</organism>
<dbReference type="PROSITE" id="PS50847">
    <property type="entry name" value="GRAM_POS_ANCHORING"/>
    <property type="match status" value="1"/>
</dbReference>
<evidence type="ECO:0000259" key="9">
    <source>
        <dbReference type="PROSITE" id="PS50847"/>
    </source>
</evidence>
<dbReference type="EMBL" id="KY303941">
    <property type="protein sequence ID" value="ARO46292.1"/>
    <property type="molecule type" value="Genomic_DNA"/>
</dbReference>
<reference evidence="10" key="1">
    <citation type="submission" date="2016-12" db="EMBL/GenBank/DDBJ databases">
        <title>Characterization of a Plasmid Isolated from Enterococcus faecalis found in the Fecal Material of a Blue Whale.</title>
        <authorList>
            <person name="McLaughlin R."/>
        </authorList>
    </citation>
    <scope>NUCLEOTIDE SEQUENCE</scope>
    <source>
        <strain evidence="10">3</strain>
        <plasmid evidence="10">pGTC3</plasmid>
    </source>
</reference>
<keyword evidence="5" id="KW-0572">Peptidoglycan-anchor</keyword>
<dbReference type="InterPro" id="IPR019931">
    <property type="entry name" value="LPXTG_anchor"/>
</dbReference>
<dbReference type="Gene3D" id="2.60.40.3930">
    <property type="match status" value="1"/>
</dbReference>
<accession>A0A1W6QYL7</accession>
<evidence type="ECO:0000256" key="5">
    <source>
        <dbReference type="ARBA" id="ARBA00023088"/>
    </source>
</evidence>
<evidence type="ECO:0000256" key="8">
    <source>
        <dbReference type="SAM" id="SignalP"/>
    </source>
</evidence>
<dbReference type="Pfam" id="PF18202">
    <property type="entry name" value="TQ"/>
    <property type="match status" value="1"/>
</dbReference>
<dbReference type="Gene3D" id="2.60.40.10">
    <property type="entry name" value="Immunoglobulins"/>
    <property type="match status" value="6"/>
</dbReference>
<keyword evidence="2" id="KW-0134">Cell wall</keyword>
<feature type="chain" id="PRO_5012258548" description="Gram-positive cocci surface proteins LPxTG domain-containing protein" evidence="8">
    <location>
        <begin position="29"/>
        <end position="1359"/>
    </location>
</feature>
<evidence type="ECO:0000256" key="2">
    <source>
        <dbReference type="ARBA" id="ARBA00022512"/>
    </source>
</evidence>
<dbReference type="PANTHER" id="PTHR36108:SF13">
    <property type="entry name" value="COLOSSIN-B-RELATED"/>
    <property type="match status" value="1"/>
</dbReference>
<dbReference type="SUPFAM" id="SSF49478">
    <property type="entry name" value="Cna protein B-type domain"/>
    <property type="match status" value="1"/>
</dbReference>
<keyword evidence="10" id="KW-0614">Plasmid</keyword>
<keyword evidence="7" id="KW-0472">Membrane</keyword>
<dbReference type="RefSeq" id="WP_172689763.1">
    <property type="nucleotide sequence ID" value="NZ_KY303941.1"/>
</dbReference>
<sequence length="1359" mass="150491">MRLKKLCTLFALAVLGMNSLTPVTQVLAEELPSIAATEISSSESTSSTTEISKEETTEKTQTSSSEKEKTSETKENETSTQTQPSTDMEMSESTVNADNSSSDVAKGEAQLYSSDRSAYTYLEGTETELVKAELLAFMDAHTQEIQAIKGASYEAHVGFTASNGQLYEFTPVESAARLRRAVEERSGMTIQVVRQFAVNWHIRMPNSGLETWGAIYDEMATPDGKPLFCIEPGILVSGYGGYTQTVLPSQITKRMKQGATVGYTKTKDIPHYWNTQTFLWDELGVQWIQNSGRNQGIINEIHTGIANLAKRPSFNNQQVTLKVGQSVTLTDTNGVFKDYQKMSSNTAGVKVEKNGNQLKLTATASSNETGNVSFLRYSEDPNNIAYVKPGSQTVAVLGDPDRAKISIPIKVLKNGNVKIKKVDADTGKAISGAKFKLSYGGRNVEVVTNANGEADLKDIPHGTKVTIKEIQAANGYVLNKTPQTVTVEANKTITATFKNKKQVGRLNLIKEDKETGNQAQGSAKLEGAVYGLFETNGQKVKEVTLKKSGDKVTGSFENIQIMHDYYVQEIKAPEGYTLDKTKYPVNIAYAGQDKTVAVKTMTLKDQVIKGGVEIVKIGNKPLVNKMMDKLTGKSDNVKPKLEGAEFTITSKTTGKPVKVITTDKDGKASTGKTLPYDSYVMEETKTPEGYLPIEPIEFTISEEDQKFFWVLEDKIIEARLHLVKVDAETGKNIPLRDTTFKIWDRWANDGKGDYVSMRVPNSLEISDEFKTNEKGEFVTSDSLPYGKNRYEIRELRAPEGYLLATEPVVFSVTEADAGGVITIKFENMPQKGQVKIHKTGEKGISTVEKECEYGKYAEIQYDQVDLAGVKFKIRAREDITTPDGTVRLAKGEYVKKDGKDFELVTNDLGMTESEPNLYLGKYEAVEIEAPNGFVLLKDPIPFEIKYEGQLVELASTTVKVENQLQEINVYGYKKQEVVTGWEDGKPVIELENAKNGQVFGLFVGEGGIQIGFDILPHDTALAFAKVKDGKLAFEGLTLPNVESNFYLKEIDAGNDHVLDETKYGFKYVPSTNEKEHTIHVFADGYAENKEILTKMARKEIENKLAYTDVELIKTDNLGNKPLEGVEFQLIRVDGKKETVVNTYKTDKDGKIAVKKLPTGNYRFKETKPLSWYYPNADDLSFEVTPETNGQVISLKAVNKRKPMEITTLLATVDGKKEANPTIDNTLRDEVKIKGAEVGHTYTIVTPYVDPETKKVITTVESTYTAKAENETIHVDIPIVKNTMKDGQKGVATHYIYYDKEKTKLVGKEDNLANKDQTVTFKTPKALPKTGETANVAYVALGLFLFVCASVVLVRRKVKE</sequence>